<dbReference type="EMBL" id="RBII01000001">
    <property type="protein sequence ID" value="RKQ71111.1"/>
    <property type="molecule type" value="Genomic_DNA"/>
</dbReference>
<reference evidence="2 3" key="1">
    <citation type="submission" date="2018-10" db="EMBL/GenBank/DDBJ databases">
        <title>Genomic Encyclopedia of Type Strains, Phase IV (KMG-IV): sequencing the most valuable type-strain genomes for metagenomic binning, comparative biology and taxonomic classification.</title>
        <authorList>
            <person name="Goeker M."/>
        </authorList>
    </citation>
    <scope>NUCLEOTIDE SEQUENCE [LARGE SCALE GENOMIC DNA]</scope>
    <source>
        <strain evidence="2 3">DSM 22008</strain>
    </source>
</reference>
<accession>A0A420WJA5</accession>
<dbReference type="PROSITE" id="PS51257">
    <property type="entry name" value="PROKAR_LIPOPROTEIN"/>
    <property type="match status" value="1"/>
</dbReference>
<dbReference type="InParanoid" id="A0A420WJA5"/>
<feature type="chain" id="PRO_5019290161" description="DUF4142 domain-containing protein" evidence="1">
    <location>
        <begin position="24"/>
        <end position="206"/>
    </location>
</feature>
<evidence type="ECO:0000256" key="1">
    <source>
        <dbReference type="SAM" id="SignalP"/>
    </source>
</evidence>
<organism evidence="2 3">
    <name type="scientific">Litorimonas taeanensis</name>
    <dbReference type="NCBI Taxonomy" id="568099"/>
    <lineage>
        <taxon>Bacteria</taxon>
        <taxon>Pseudomonadati</taxon>
        <taxon>Pseudomonadota</taxon>
        <taxon>Alphaproteobacteria</taxon>
        <taxon>Maricaulales</taxon>
        <taxon>Robiginitomaculaceae</taxon>
    </lineage>
</organism>
<proteinExistence type="predicted"/>
<dbReference type="Proteomes" id="UP000282211">
    <property type="component" value="Unassembled WGS sequence"/>
</dbReference>
<evidence type="ECO:0008006" key="4">
    <source>
        <dbReference type="Google" id="ProtNLM"/>
    </source>
</evidence>
<gene>
    <name evidence="2" type="ORF">DES40_0419</name>
</gene>
<keyword evidence="1" id="KW-0732">Signal</keyword>
<protein>
    <recommendedName>
        <fullName evidence="4">DUF4142 domain-containing protein</fullName>
    </recommendedName>
</protein>
<keyword evidence="3" id="KW-1185">Reference proteome</keyword>
<dbReference type="RefSeq" id="WP_121098915.1">
    <property type="nucleotide sequence ID" value="NZ_RBII01000001.1"/>
</dbReference>
<dbReference type="AlphaFoldDB" id="A0A420WJA5"/>
<evidence type="ECO:0000313" key="3">
    <source>
        <dbReference type="Proteomes" id="UP000282211"/>
    </source>
</evidence>
<feature type="signal peptide" evidence="1">
    <location>
        <begin position="1"/>
        <end position="23"/>
    </location>
</feature>
<name>A0A420WJA5_9PROT</name>
<comment type="caution">
    <text evidence="2">The sequence shown here is derived from an EMBL/GenBank/DDBJ whole genome shotgun (WGS) entry which is preliminary data.</text>
</comment>
<dbReference type="OrthoDB" id="9847044at2"/>
<evidence type="ECO:0000313" key="2">
    <source>
        <dbReference type="EMBL" id="RKQ71111.1"/>
    </source>
</evidence>
<sequence>MGNSLKFLHVAALCGCLFSSACATVDMTDMAKTSSNPISQVVDVNVVERAASKLYAAFTNKGFVAKTSRNKMHSAAMTLLKGLQKTPLSHEDDYAHNVGSWDALQADVIMAQGHVDQTRQAAEIYLAMAPGNKSLRKELMSLEKSLLAANEAKQSFSEAEALYTSPTRPALLESYTTSVDELRTITDAFGQRVRAELIEAEKASNA</sequence>